<protein>
    <recommendedName>
        <fullName evidence="4">Meiotic recombination protein DMC1</fullName>
    </recommendedName>
</protein>
<dbReference type="EMBL" id="MU853410">
    <property type="protein sequence ID" value="KAK4133927.1"/>
    <property type="molecule type" value="Genomic_DNA"/>
</dbReference>
<feature type="region of interest" description="Disordered" evidence="1">
    <location>
        <begin position="1"/>
        <end position="52"/>
    </location>
</feature>
<evidence type="ECO:0000313" key="2">
    <source>
        <dbReference type="EMBL" id="KAK4133927.1"/>
    </source>
</evidence>
<reference evidence="2" key="2">
    <citation type="submission" date="2023-05" db="EMBL/GenBank/DDBJ databases">
        <authorList>
            <consortium name="Lawrence Berkeley National Laboratory"/>
            <person name="Steindorff A."/>
            <person name="Hensen N."/>
            <person name="Bonometti L."/>
            <person name="Westerberg I."/>
            <person name="Brannstrom I.O."/>
            <person name="Guillou S."/>
            <person name="Cros-Aarteil S."/>
            <person name="Calhoun S."/>
            <person name="Haridas S."/>
            <person name="Kuo A."/>
            <person name="Mondo S."/>
            <person name="Pangilinan J."/>
            <person name="Riley R."/>
            <person name="Labutti K."/>
            <person name="Andreopoulos B."/>
            <person name="Lipzen A."/>
            <person name="Chen C."/>
            <person name="Yanf M."/>
            <person name="Daum C."/>
            <person name="Ng V."/>
            <person name="Clum A."/>
            <person name="Ohm R."/>
            <person name="Martin F."/>
            <person name="Silar P."/>
            <person name="Natvig D."/>
            <person name="Lalanne C."/>
            <person name="Gautier V."/>
            <person name="Ament-Velasquez S.L."/>
            <person name="Kruys A."/>
            <person name="Hutchinson M.I."/>
            <person name="Powell A.J."/>
            <person name="Barry K."/>
            <person name="Miller A.N."/>
            <person name="Grigoriev I.V."/>
            <person name="Debuchy R."/>
            <person name="Gladieux P."/>
            <person name="Thoren M.H."/>
            <person name="Johannesson H."/>
        </authorList>
    </citation>
    <scope>NUCLEOTIDE SEQUENCE</scope>
    <source>
        <strain evidence="2">CBS 123565</strain>
    </source>
</reference>
<accession>A0AAN6ZD57</accession>
<dbReference type="Proteomes" id="UP001304895">
    <property type="component" value="Unassembled WGS sequence"/>
</dbReference>
<dbReference type="InterPro" id="IPR031349">
    <property type="entry name" value="Tfb6"/>
</dbReference>
<keyword evidence="3" id="KW-1185">Reference proteome</keyword>
<proteinExistence type="predicted"/>
<dbReference type="GO" id="GO:0005675">
    <property type="term" value="C:transcription factor TFIIH holo complex"/>
    <property type="evidence" value="ECO:0007669"/>
    <property type="project" value="TreeGrafter"/>
</dbReference>
<sequence>MAENAASPTAGAGGFTAHSLPSPAPSSTSGLSPAHLPHPRGHALRPGSAKEDKVRHFVSERMMHISRRFIKKSGAAPPGAEELEGYKSIGELCTDLEGLINIVWLSGTPSLQIPYLLNIASEFNTWVVAFPPAPAATFDVLHKLDHCFASLLSGEDIQTHETLPGFENGLRSGMSRTDMVRCKSLVEQARVVVVDVMGKEAGAEAEAEAVVGEVVEEEEDDDDELVTSADEAESGPDGPHGPRGLGRSMWDEDEERLYMDVARVYENTLVRLGETLGPGGGVGDIQISAD</sequence>
<dbReference type="PANTHER" id="PTHR37781:SF1">
    <property type="entry name" value="ADR380WP"/>
    <property type="match status" value="1"/>
</dbReference>
<organism evidence="2 3">
    <name type="scientific">Trichocladium antarcticum</name>
    <dbReference type="NCBI Taxonomy" id="1450529"/>
    <lineage>
        <taxon>Eukaryota</taxon>
        <taxon>Fungi</taxon>
        <taxon>Dikarya</taxon>
        <taxon>Ascomycota</taxon>
        <taxon>Pezizomycotina</taxon>
        <taxon>Sordariomycetes</taxon>
        <taxon>Sordariomycetidae</taxon>
        <taxon>Sordariales</taxon>
        <taxon>Chaetomiaceae</taxon>
        <taxon>Trichocladium</taxon>
    </lineage>
</organism>
<comment type="caution">
    <text evidence="2">The sequence shown here is derived from an EMBL/GenBank/DDBJ whole genome shotgun (WGS) entry which is preliminary data.</text>
</comment>
<evidence type="ECO:0008006" key="4">
    <source>
        <dbReference type="Google" id="ProtNLM"/>
    </source>
</evidence>
<feature type="region of interest" description="Disordered" evidence="1">
    <location>
        <begin position="214"/>
        <end position="250"/>
    </location>
</feature>
<dbReference type="AlphaFoldDB" id="A0AAN6ZD57"/>
<evidence type="ECO:0000313" key="3">
    <source>
        <dbReference type="Proteomes" id="UP001304895"/>
    </source>
</evidence>
<reference evidence="2" key="1">
    <citation type="journal article" date="2023" name="Mol. Phylogenet. Evol.">
        <title>Genome-scale phylogeny and comparative genomics of the fungal order Sordariales.</title>
        <authorList>
            <person name="Hensen N."/>
            <person name="Bonometti L."/>
            <person name="Westerberg I."/>
            <person name="Brannstrom I.O."/>
            <person name="Guillou S."/>
            <person name="Cros-Aarteil S."/>
            <person name="Calhoun S."/>
            <person name="Haridas S."/>
            <person name="Kuo A."/>
            <person name="Mondo S."/>
            <person name="Pangilinan J."/>
            <person name="Riley R."/>
            <person name="LaButti K."/>
            <person name="Andreopoulos B."/>
            <person name="Lipzen A."/>
            <person name="Chen C."/>
            <person name="Yan M."/>
            <person name="Daum C."/>
            <person name="Ng V."/>
            <person name="Clum A."/>
            <person name="Steindorff A."/>
            <person name="Ohm R.A."/>
            <person name="Martin F."/>
            <person name="Silar P."/>
            <person name="Natvig D.O."/>
            <person name="Lalanne C."/>
            <person name="Gautier V."/>
            <person name="Ament-Velasquez S.L."/>
            <person name="Kruys A."/>
            <person name="Hutchinson M.I."/>
            <person name="Powell A.J."/>
            <person name="Barry K."/>
            <person name="Miller A.N."/>
            <person name="Grigoriev I.V."/>
            <person name="Debuchy R."/>
            <person name="Gladieux P."/>
            <person name="Hiltunen Thoren M."/>
            <person name="Johannesson H."/>
        </authorList>
    </citation>
    <scope>NUCLEOTIDE SEQUENCE</scope>
    <source>
        <strain evidence="2">CBS 123565</strain>
    </source>
</reference>
<name>A0AAN6ZD57_9PEZI</name>
<evidence type="ECO:0000256" key="1">
    <source>
        <dbReference type="SAM" id="MobiDB-lite"/>
    </source>
</evidence>
<dbReference type="Pfam" id="PF17110">
    <property type="entry name" value="TFB6"/>
    <property type="match status" value="1"/>
</dbReference>
<feature type="compositionally biased region" description="Acidic residues" evidence="1">
    <location>
        <begin position="214"/>
        <end position="234"/>
    </location>
</feature>
<dbReference type="PANTHER" id="PTHR37781">
    <property type="entry name" value="TFIIH COMPLEX SUBUNIT"/>
    <property type="match status" value="1"/>
</dbReference>
<gene>
    <name evidence="2" type="ORF">BT67DRAFT_35145</name>
</gene>